<evidence type="ECO:0000313" key="2">
    <source>
        <dbReference type="Proteomes" id="UP000014500"/>
    </source>
</evidence>
<dbReference type="PhylomeDB" id="T1IJE5"/>
<sequence length="288" mass="33136">MKTLRIVCWTDSSIVLAWLKRGNSKTILFVTRQVTEIFENAPNAEWHIPGRENPADLLTRGIDALQLIDNQEWWQGPEWLSQIKGNWPTSTECEEEEEVDVCTIMTEMTCPNPFFDYSKCGSWTRLIQITGWVTRFTDNLKQKIPNGSPLTVSELQDAEKLWIRFMQRESFGKEVTAIQVGQQVEAKSRLTQTPCVMDENELLQVKTRVPWSEVQHTATGPWVIDNKHYLSQLIVRDAHVRVFHGGLGDTLAELRQWVLDSTIPHNNQENVTRLFRVQKSAGTLNEAM</sequence>
<dbReference type="EMBL" id="AFFK01014554">
    <property type="status" value="NOT_ANNOTATED_CDS"/>
    <property type="molecule type" value="Genomic_DNA"/>
</dbReference>
<dbReference type="EnsemblMetazoa" id="SMAR001008-RA">
    <property type="protein sequence ID" value="SMAR001008-PA"/>
    <property type="gene ID" value="SMAR001008"/>
</dbReference>
<dbReference type="AlphaFoldDB" id="T1IJE5"/>
<reference evidence="2" key="1">
    <citation type="submission" date="2011-05" db="EMBL/GenBank/DDBJ databases">
        <authorList>
            <person name="Richards S.R."/>
            <person name="Qu J."/>
            <person name="Jiang H."/>
            <person name="Jhangiani S.N."/>
            <person name="Agravi P."/>
            <person name="Goodspeed R."/>
            <person name="Gross S."/>
            <person name="Mandapat C."/>
            <person name="Jackson L."/>
            <person name="Mathew T."/>
            <person name="Pu L."/>
            <person name="Thornton R."/>
            <person name="Saada N."/>
            <person name="Wilczek-Boney K.B."/>
            <person name="Lee S."/>
            <person name="Kovar C."/>
            <person name="Wu Y."/>
            <person name="Scherer S.E."/>
            <person name="Worley K.C."/>
            <person name="Muzny D.M."/>
            <person name="Gibbs R."/>
        </authorList>
    </citation>
    <scope>NUCLEOTIDE SEQUENCE</scope>
    <source>
        <strain evidence="2">Brora</strain>
    </source>
</reference>
<organism evidence="1 2">
    <name type="scientific">Strigamia maritima</name>
    <name type="common">European centipede</name>
    <name type="synonym">Geophilus maritimus</name>
    <dbReference type="NCBI Taxonomy" id="126957"/>
    <lineage>
        <taxon>Eukaryota</taxon>
        <taxon>Metazoa</taxon>
        <taxon>Ecdysozoa</taxon>
        <taxon>Arthropoda</taxon>
        <taxon>Myriapoda</taxon>
        <taxon>Chilopoda</taxon>
        <taxon>Pleurostigmophora</taxon>
        <taxon>Geophilomorpha</taxon>
        <taxon>Linotaeniidae</taxon>
        <taxon>Strigamia</taxon>
    </lineage>
</organism>
<dbReference type="OMA" id="VCTIMTE"/>
<name>T1IJE5_STRMM</name>
<dbReference type="HOGENOM" id="CLU_967467_0_0_1"/>
<reference evidence="1" key="2">
    <citation type="submission" date="2015-02" db="UniProtKB">
        <authorList>
            <consortium name="EnsemblMetazoa"/>
        </authorList>
    </citation>
    <scope>IDENTIFICATION</scope>
</reference>
<evidence type="ECO:0000313" key="1">
    <source>
        <dbReference type="EnsemblMetazoa" id="SMAR001008-PA"/>
    </source>
</evidence>
<protein>
    <submittedName>
        <fullName evidence="1">Uncharacterized protein</fullName>
    </submittedName>
</protein>
<keyword evidence="2" id="KW-1185">Reference proteome</keyword>
<accession>T1IJE5</accession>
<dbReference type="PANTHER" id="PTHR47331">
    <property type="entry name" value="PHD-TYPE DOMAIN-CONTAINING PROTEIN"/>
    <property type="match status" value="1"/>
</dbReference>
<dbReference type="Proteomes" id="UP000014500">
    <property type="component" value="Unassembled WGS sequence"/>
</dbReference>
<proteinExistence type="predicted"/>
<dbReference type="eggNOG" id="KOG0017">
    <property type="taxonomic scope" value="Eukaryota"/>
</dbReference>